<feature type="region of interest" description="Disordered" evidence="1">
    <location>
        <begin position="1"/>
        <end position="53"/>
    </location>
</feature>
<keyword evidence="2" id="KW-1133">Transmembrane helix</keyword>
<sequence>MVAATPVKTKTKVRTSSASTARTHPASTTSPWSHGSTSFAMARNRSQSSRLSSMEKIRKIKKKKEKNCREICFVNIRGDEKGSKKCDDIIFLFFLPRWGSLLCSACLLCFPLLFIAD</sequence>
<keyword evidence="2" id="KW-0472">Membrane</keyword>
<evidence type="ECO:0000313" key="3">
    <source>
        <dbReference type="EMBL" id="BAF16892.1"/>
    </source>
</evidence>
<dbReference type="KEGG" id="dosa:Os05g0231600"/>
<evidence type="ECO:0000256" key="1">
    <source>
        <dbReference type="SAM" id="MobiDB-lite"/>
    </source>
</evidence>
<gene>
    <name evidence="3" type="ordered locus">Os05g0231600</name>
</gene>
<dbReference type="EMBL" id="AP008211">
    <property type="protein sequence ID" value="BAF16892.1"/>
    <property type="molecule type" value="Genomic_DNA"/>
</dbReference>
<feature type="transmembrane region" description="Helical" evidence="2">
    <location>
        <begin position="89"/>
        <end position="116"/>
    </location>
</feature>
<keyword evidence="2" id="KW-0812">Transmembrane</keyword>
<accession>A0A0P0WJN5</accession>
<dbReference type="Proteomes" id="UP000000763">
    <property type="component" value="Chromosome 5"/>
</dbReference>
<evidence type="ECO:0000313" key="4">
    <source>
        <dbReference type="Proteomes" id="UP000000763"/>
    </source>
</evidence>
<reference evidence="3 4" key="1">
    <citation type="journal article" date="2005" name="Nature">
        <title>The map-based sequence of the rice genome.</title>
        <authorList>
            <consortium name="International rice genome sequencing project (IRGSP)"/>
            <person name="Matsumoto T."/>
            <person name="Wu J."/>
            <person name="Kanamori H."/>
            <person name="Katayose Y."/>
            <person name="Fujisawa M."/>
            <person name="Namiki N."/>
            <person name="Mizuno H."/>
            <person name="Yamamoto K."/>
            <person name="Antonio B.A."/>
            <person name="Baba T."/>
            <person name="Sakata K."/>
            <person name="Nagamura Y."/>
            <person name="Aoki H."/>
            <person name="Arikawa K."/>
            <person name="Arita K."/>
            <person name="Bito T."/>
            <person name="Chiden Y."/>
            <person name="Fujitsuka N."/>
            <person name="Fukunaka R."/>
            <person name="Hamada M."/>
            <person name="Harada C."/>
            <person name="Hayashi A."/>
            <person name="Hijishita S."/>
            <person name="Honda M."/>
            <person name="Hosokawa S."/>
            <person name="Ichikawa Y."/>
            <person name="Idonuma A."/>
            <person name="Iijima M."/>
            <person name="Ikeda M."/>
            <person name="Ikeno M."/>
            <person name="Ito K."/>
            <person name="Ito S."/>
            <person name="Ito T."/>
            <person name="Ito Y."/>
            <person name="Ito Y."/>
            <person name="Iwabuchi A."/>
            <person name="Kamiya K."/>
            <person name="Karasawa W."/>
            <person name="Kurita K."/>
            <person name="Katagiri S."/>
            <person name="Kikuta A."/>
            <person name="Kobayashi H."/>
            <person name="Kobayashi N."/>
            <person name="Machita K."/>
            <person name="Maehara T."/>
            <person name="Masukawa M."/>
            <person name="Mizubayashi T."/>
            <person name="Mukai Y."/>
            <person name="Nagasaki H."/>
            <person name="Nagata Y."/>
            <person name="Naito S."/>
            <person name="Nakashima M."/>
            <person name="Nakama Y."/>
            <person name="Nakamichi Y."/>
            <person name="Nakamura M."/>
            <person name="Meguro A."/>
            <person name="Negishi M."/>
            <person name="Ohta I."/>
            <person name="Ohta T."/>
            <person name="Okamoto M."/>
            <person name="Ono N."/>
            <person name="Saji S."/>
            <person name="Sakaguchi M."/>
            <person name="Sakai K."/>
            <person name="Shibata M."/>
            <person name="Shimokawa T."/>
            <person name="Song J."/>
            <person name="Takazaki Y."/>
            <person name="Terasawa K."/>
            <person name="Tsugane M."/>
            <person name="Tsuji K."/>
            <person name="Ueda S."/>
            <person name="Waki K."/>
            <person name="Yamagata H."/>
            <person name="Yamamoto M."/>
            <person name="Yamamoto S."/>
            <person name="Yamane H."/>
            <person name="Yoshiki S."/>
            <person name="Yoshihara R."/>
            <person name="Yukawa K."/>
            <person name="Zhong H."/>
            <person name="Yano M."/>
            <person name="Yuan Q."/>
            <person name="Ouyang S."/>
            <person name="Liu J."/>
            <person name="Jones K.M."/>
            <person name="Gansberger K."/>
            <person name="Moffat K."/>
            <person name="Hill J."/>
            <person name="Bera J."/>
            <person name="Fadrosh D."/>
            <person name="Jin S."/>
            <person name="Johri S."/>
            <person name="Kim M."/>
            <person name="Overton L."/>
            <person name="Reardon M."/>
            <person name="Tsitrin T."/>
            <person name="Vuong H."/>
            <person name="Weaver B."/>
            <person name="Ciecko A."/>
            <person name="Tallon L."/>
            <person name="Jackson J."/>
            <person name="Pai G."/>
            <person name="Aken S.V."/>
            <person name="Utterback T."/>
            <person name="Reidmuller S."/>
            <person name="Feldblyum T."/>
            <person name="Hsiao J."/>
            <person name="Zismann V."/>
            <person name="Iobst S."/>
            <person name="de Vazeille A.R."/>
            <person name="Buell C.R."/>
            <person name="Ying K."/>
            <person name="Li Y."/>
            <person name="Lu T."/>
            <person name="Huang Y."/>
            <person name="Zhao Q."/>
            <person name="Feng Q."/>
            <person name="Zhang L."/>
            <person name="Zhu J."/>
            <person name="Weng Q."/>
            <person name="Mu J."/>
            <person name="Lu Y."/>
            <person name="Fan D."/>
            <person name="Liu Y."/>
            <person name="Guan J."/>
            <person name="Zhang Y."/>
            <person name="Yu S."/>
            <person name="Liu X."/>
            <person name="Zhang Y."/>
            <person name="Hong G."/>
            <person name="Han B."/>
            <person name="Choisne N."/>
            <person name="Demange N."/>
            <person name="Orjeda G."/>
            <person name="Samain S."/>
            <person name="Cattolico L."/>
            <person name="Pelletier E."/>
            <person name="Couloux A."/>
            <person name="Segurens B."/>
            <person name="Wincker P."/>
            <person name="D'Hont A."/>
            <person name="Scarpelli C."/>
            <person name="Weissenbach J."/>
            <person name="Salanoubat M."/>
            <person name="Quetier F."/>
            <person name="Yu Y."/>
            <person name="Kim H.R."/>
            <person name="Rambo T."/>
            <person name="Currie J."/>
            <person name="Collura K."/>
            <person name="Luo M."/>
            <person name="Yang T."/>
            <person name="Ammiraju J.S.S."/>
            <person name="Engler F."/>
            <person name="Soderlund C."/>
            <person name="Wing R.A."/>
            <person name="Palmer L.E."/>
            <person name="de la Bastide M."/>
            <person name="Spiegel L."/>
            <person name="Nascimento L."/>
            <person name="Zutavern T."/>
            <person name="O'Shaughnessy A."/>
            <person name="Dike S."/>
            <person name="Dedhia N."/>
            <person name="Preston R."/>
            <person name="Balija V."/>
            <person name="McCombie W.R."/>
            <person name="Chow T."/>
            <person name="Chen H."/>
            <person name="Chung M."/>
            <person name="Chen C."/>
            <person name="Shaw J."/>
            <person name="Wu H."/>
            <person name="Hsiao K."/>
            <person name="Chao Y."/>
            <person name="Chu M."/>
            <person name="Cheng C."/>
            <person name="Hour A."/>
            <person name="Lee P."/>
            <person name="Lin S."/>
            <person name="Lin Y."/>
            <person name="Liou J."/>
            <person name="Liu S."/>
            <person name="Hsing Y."/>
            <person name="Raghuvanshi S."/>
            <person name="Mohanty A."/>
            <person name="Bharti A.K."/>
            <person name="Gaur A."/>
            <person name="Gupta V."/>
            <person name="Kumar D."/>
            <person name="Ravi V."/>
            <person name="Vij S."/>
            <person name="Kapur A."/>
            <person name="Khurana P."/>
            <person name="Khurana P."/>
            <person name="Khurana J.P."/>
            <person name="Tyagi A.K."/>
            <person name="Gaikwad K."/>
            <person name="Singh A."/>
            <person name="Dalal V."/>
            <person name="Srivastava S."/>
            <person name="Dixit A."/>
            <person name="Pal A.K."/>
            <person name="Ghazi I.A."/>
            <person name="Yadav M."/>
            <person name="Pandit A."/>
            <person name="Bhargava A."/>
            <person name="Sureshbabu K."/>
            <person name="Batra K."/>
            <person name="Sharma T.R."/>
            <person name="Mohapatra T."/>
            <person name="Singh N.K."/>
            <person name="Messing J."/>
            <person name="Nelson A.B."/>
            <person name="Fuks G."/>
            <person name="Kavchok S."/>
            <person name="Keizer G."/>
            <person name="Linton E."/>
            <person name="Llaca V."/>
            <person name="Song R."/>
            <person name="Tanyolac B."/>
            <person name="Young S."/>
            <person name="Ho-Il K."/>
            <person name="Hahn J.H."/>
            <person name="Sangsakoo G."/>
            <person name="Vanavichit A."/>
            <person name="de Mattos Luiz.A.T."/>
            <person name="Zimmer P.D."/>
            <person name="Malone G."/>
            <person name="Dellagostin O."/>
            <person name="de Oliveira A.C."/>
            <person name="Bevan M."/>
            <person name="Bancroft I."/>
            <person name="Minx P."/>
            <person name="Cordum H."/>
            <person name="Wilson R."/>
            <person name="Cheng Z."/>
            <person name="Jin W."/>
            <person name="Jiang J."/>
            <person name="Leong S.A."/>
            <person name="Iwama H."/>
            <person name="Gojobori T."/>
            <person name="Itoh T."/>
            <person name="Niimura Y."/>
            <person name="Fujii Y."/>
            <person name="Habara T."/>
            <person name="Sakai H."/>
            <person name="Sato Y."/>
            <person name="Wilson G."/>
            <person name="Kumar K."/>
            <person name="McCouch S."/>
            <person name="Juretic N."/>
            <person name="Hoen D."/>
            <person name="Wright S."/>
            <person name="Bruskiewich R."/>
            <person name="Bureau T."/>
            <person name="Miyao A."/>
            <person name="Hirochika H."/>
            <person name="Nishikawa T."/>
            <person name="Kadowaki K."/>
            <person name="Sugiura M."/>
            <person name="Burr B."/>
            <person name="Sasaki T."/>
        </authorList>
    </citation>
    <scope>NUCLEOTIDE SEQUENCE [LARGE SCALE GENOMIC DNA]</scope>
    <source>
        <strain evidence="4">cv. Nipponbare</strain>
    </source>
</reference>
<reference evidence="4" key="2">
    <citation type="journal article" date="2008" name="Nucleic Acids Res.">
        <title>The rice annotation project database (RAP-DB): 2008 update.</title>
        <authorList>
            <consortium name="The rice annotation project (RAP)"/>
        </authorList>
    </citation>
    <scope>GENOME REANNOTATION</scope>
    <source>
        <strain evidence="4">cv. Nipponbare</strain>
    </source>
</reference>
<evidence type="ECO:0000256" key="2">
    <source>
        <dbReference type="SAM" id="Phobius"/>
    </source>
</evidence>
<dbReference type="Gramene" id="Os05t0231600-01">
    <property type="protein sequence ID" value="Os05t0231600-01"/>
    <property type="gene ID" value="Os05g0231600"/>
</dbReference>
<feature type="compositionally biased region" description="Polar residues" evidence="1">
    <location>
        <begin position="14"/>
        <end position="52"/>
    </location>
</feature>
<organism evidence="3 4">
    <name type="scientific">Oryza sativa subsp. japonica</name>
    <name type="common">Rice</name>
    <dbReference type="NCBI Taxonomy" id="39947"/>
    <lineage>
        <taxon>Eukaryota</taxon>
        <taxon>Viridiplantae</taxon>
        <taxon>Streptophyta</taxon>
        <taxon>Embryophyta</taxon>
        <taxon>Tracheophyta</taxon>
        <taxon>Spermatophyta</taxon>
        <taxon>Magnoliopsida</taxon>
        <taxon>Liliopsida</taxon>
        <taxon>Poales</taxon>
        <taxon>Poaceae</taxon>
        <taxon>BOP clade</taxon>
        <taxon>Oryzoideae</taxon>
        <taxon>Oryzeae</taxon>
        <taxon>Oryzinae</taxon>
        <taxon>Oryza</taxon>
        <taxon>Oryza sativa</taxon>
    </lineage>
</organism>
<protein>
    <submittedName>
        <fullName evidence="3">Os05g0231600 protein</fullName>
    </submittedName>
</protein>
<dbReference type="SMR" id="A0A0P0WJN5"/>
<dbReference type="AlphaFoldDB" id="A0A0P0WJN5"/>
<proteinExistence type="predicted"/>
<name>A0A0P0WJN5_ORYSJ</name>